<dbReference type="AlphaFoldDB" id="A0A1X2HQG9"/>
<name>A0A1X2HQG9_SYNRA</name>
<dbReference type="OMA" id="CERVIVH"/>
<dbReference type="Gene3D" id="3.90.550.10">
    <property type="entry name" value="Spore Coat Polysaccharide Biosynthesis Protein SpsA, Chain A"/>
    <property type="match status" value="1"/>
</dbReference>
<dbReference type="OrthoDB" id="2020070at2759"/>
<comment type="caution">
    <text evidence="1">The sequence shown here is derived from an EMBL/GenBank/DDBJ whole genome shotgun (WGS) entry which is preliminary data.</text>
</comment>
<dbReference type="EMBL" id="MCGN01000002">
    <property type="protein sequence ID" value="ORZ01618.1"/>
    <property type="molecule type" value="Genomic_DNA"/>
</dbReference>
<accession>A0A1X2HQG9</accession>
<sequence length="625" mass="71701">MRHAFNTDATWRSLLALRTSPAALDFRQITLRARKQLNTLAFVLDGPDQASALYPLMCRFDYTVHAIVTGRYRGLSGDVLQQTLATTGCERVIVHDLDLDPPDEHAAATDVSFGVRRLLLALGSPPFVYIQGTGAVPRALEVMGDTLTGIALPIGQIEHVLWLSKLSYPALQHWNTPEIDIVVVTDRRPHSLSRLIQSAERSYFLSDRVNLAIQMEQSSDRVTRMYVNSLQWSHGKKLVRHRIRKGGLMPAIIESWYPSSNDNYAVLLEDDVEVSPLFYAWAKYSILQYRYGDSSQNARALMFGVSLYSPRSVELNPEGRRPFHPDNVLRNYYPARIPYVSQIPCSWGAVYFPEHWREFHEYLTIRLLDLQQDRLLNVTVPRSRSSRWKKSWKKYFIEMVYLRGYVMLYPNFQEFESFSTNHLETGTHIKTPEKRVKTIRDFLVPLMQRDTIIEQLPQHRLPKFDDLPVLDLWGLLTTHSRLNDTGAGWHRRVSTCVRKELGQFDARDMVCPFPIPWETRQAMSASYSISSESASLSRALKSQTVYVVEPIDYVTYTGTYPADVVDDEEDYMPKAIDVAQMPSEPDDGSILDDDAELDLIRDLDHLPQIPLDLQEVLLADAEQDF</sequence>
<dbReference type="PANTHER" id="PTHR33604:SF3">
    <property type="entry name" value="OSJNBA0004B13.7 PROTEIN"/>
    <property type="match status" value="1"/>
</dbReference>
<dbReference type="InParanoid" id="A0A1X2HQG9"/>
<dbReference type="PANTHER" id="PTHR33604">
    <property type="entry name" value="OSJNBA0004B13.7 PROTEIN"/>
    <property type="match status" value="1"/>
</dbReference>
<proteinExistence type="predicted"/>
<dbReference type="InterPro" id="IPR029044">
    <property type="entry name" value="Nucleotide-diphossugar_trans"/>
</dbReference>
<evidence type="ECO:0000313" key="1">
    <source>
        <dbReference type="EMBL" id="ORZ01618.1"/>
    </source>
</evidence>
<reference evidence="1 2" key="1">
    <citation type="submission" date="2016-07" db="EMBL/GenBank/DDBJ databases">
        <title>Pervasive Adenine N6-methylation of Active Genes in Fungi.</title>
        <authorList>
            <consortium name="DOE Joint Genome Institute"/>
            <person name="Mondo S.J."/>
            <person name="Dannebaum R.O."/>
            <person name="Kuo R.C."/>
            <person name="Labutti K."/>
            <person name="Haridas S."/>
            <person name="Kuo A."/>
            <person name="Salamov A."/>
            <person name="Ahrendt S.R."/>
            <person name="Lipzen A."/>
            <person name="Sullivan W."/>
            <person name="Andreopoulos W.B."/>
            <person name="Clum A."/>
            <person name="Lindquist E."/>
            <person name="Daum C."/>
            <person name="Ramamoorthy G.K."/>
            <person name="Gryganskyi A."/>
            <person name="Culley D."/>
            <person name="Magnuson J.K."/>
            <person name="James T.Y."/>
            <person name="O'Malley M.A."/>
            <person name="Stajich J.E."/>
            <person name="Spatafora J.W."/>
            <person name="Visel A."/>
            <person name="Grigoriev I.V."/>
        </authorList>
    </citation>
    <scope>NUCLEOTIDE SEQUENCE [LARGE SCALE GENOMIC DNA]</scope>
    <source>
        <strain evidence="1 2">NRRL 2496</strain>
    </source>
</reference>
<dbReference type="STRING" id="13706.A0A1X2HQG9"/>
<gene>
    <name evidence="1" type="ORF">BCR43DRAFT_433908</name>
</gene>
<protein>
    <submittedName>
        <fullName evidence="1">Uncharacterized protein</fullName>
    </submittedName>
</protein>
<evidence type="ECO:0000313" key="2">
    <source>
        <dbReference type="Proteomes" id="UP000242180"/>
    </source>
</evidence>
<dbReference type="Proteomes" id="UP000242180">
    <property type="component" value="Unassembled WGS sequence"/>
</dbReference>
<keyword evidence="2" id="KW-1185">Reference proteome</keyword>
<organism evidence="1 2">
    <name type="scientific">Syncephalastrum racemosum</name>
    <name type="common">Filamentous fungus</name>
    <dbReference type="NCBI Taxonomy" id="13706"/>
    <lineage>
        <taxon>Eukaryota</taxon>
        <taxon>Fungi</taxon>
        <taxon>Fungi incertae sedis</taxon>
        <taxon>Mucoromycota</taxon>
        <taxon>Mucoromycotina</taxon>
        <taxon>Mucoromycetes</taxon>
        <taxon>Mucorales</taxon>
        <taxon>Syncephalastraceae</taxon>
        <taxon>Syncephalastrum</taxon>
    </lineage>
</organism>